<evidence type="ECO:0000256" key="2">
    <source>
        <dbReference type="ARBA" id="ARBA00008749"/>
    </source>
</evidence>
<evidence type="ECO:0000256" key="6">
    <source>
        <dbReference type="ARBA" id="ARBA00022832"/>
    </source>
</evidence>
<evidence type="ECO:0000256" key="10">
    <source>
        <dbReference type="ARBA" id="ARBA00023160"/>
    </source>
</evidence>
<comment type="similarity">
    <text evidence="2">Belongs to the fatty acid desaturase type 2 family.</text>
</comment>
<evidence type="ECO:0000256" key="4">
    <source>
        <dbReference type="ARBA" id="ARBA00022516"/>
    </source>
</evidence>
<dbReference type="Proteomes" id="UP000295341">
    <property type="component" value="Unassembled WGS sequence"/>
</dbReference>
<feature type="binding site" evidence="11">
    <location>
        <position position="182"/>
    </location>
    <ligand>
        <name>Fe cation</name>
        <dbReference type="ChEBI" id="CHEBI:24875"/>
        <label>2</label>
    </ligand>
</feature>
<dbReference type="GO" id="GO:0046872">
    <property type="term" value="F:metal ion binding"/>
    <property type="evidence" value="ECO:0007669"/>
    <property type="project" value="UniProtKB-KW"/>
</dbReference>
<keyword evidence="4" id="KW-0444">Lipid biosynthesis</keyword>
<dbReference type="AlphaFoldDB" id="A0A4R7P042"/>
<keyword evidence="10" id="KW-0275">Fatty acid biosynthesis</keyword>
<accession>A0A4R7P042</accession>
<evidence type="ECO:0000256" key="7">
    <source>
        <dbReference type="ARBA" id="ARBA00023002"/>
    </source>
</evidence>
<feature type="binding site" evidence="11">
    <location>
        <position position="214"/>
    </location>
    <ligand>
        <name>Fe cation</name>
        <dbReference type="ChEBI" id="CHEBI:24875"/>
        <label>1</label>
    </ligand>
</feature>
<evidence type="ECO:0000256" key="8">
    <source>
        <dbReference type="ARBA" id="ARBA00023004"/>
    </source>
</evidence>
<organism evidence="12 13">
    <name type="scientific">Panacagrimonas perspica</name>
    <dbReference type="NCBI Taxonomy" id="381431"/>
    <lineage>
        <taxon>Bacteria</taxon>
        <taxon>Pseudomonadati</taxon>
        <taxon>Pseudomonadota</taxon>
        <taxon>Gammaproteobacteria</taxon>
        <taxon>Nevskiales</taxon>
        <taxon>Nevskiaceae</taxon>
        <taxon>Panacagrimonas</taxon>
    </lineage>
</organism>
<comment type="cofactor">
    <cofactor evidence="1">
        <name>Fe(2+)</name>
        <dbReference type="ChEBI" id="CHEBI:29033"/>
    </cofactor>
</comment>
<feature type="binding site" evidence="11">
    <location>
        <position position="214"/>
    </location>
    <ligand>
        <name>Fe cation</name>
        <dbReference type="ChEBI" id="CHEBI:24875"/>
        <label>2</label>
    </ligand>
</feature>
<feature type="binding site" evidence="11">
    <location>
        <position position="98"/>
    </location>
    <ligand>
        <name>Fe cation</name>
        <dbReference type="ChEBI" id="CHEBI:24875"/>
        <label>1</label>
    </ligand>
</feature>
<comment type="subunit">
    <text evidence="3">Homodimer.</text>
</comment>
<keyword evidence="6" id="KW-0276">Fatty acid metabolism</keyword>
<dbReference type="CDD" id="cd01050">
    <property type="entry name" value="Acyl_ACP_Desat"/>
    <property type="match status" value="1"/>
</dbReference>
<dbReference type="GO" id="GO:0006633">
    <property type="term" value="P:fatty acid biosynthetic process"/>
    <property type="evidence" value="ECO:0007669"/>
    <property type="project" value="UniProtKB-KW"/>
</dbReference>
<evidence type="ECO:0000313" key="12">
    <source>
        <dbReference type="EMBL" id="TDU26549.1"/>
    </source>
</evidence>
<dbReference type="EMBL" id="SOBT01000010">
    <property type="protein sequence ID" value="TDU26549.1"/>
    <property type="molecule type" value="Genomic_DNA"/>
</dbReference>
<evidence type="ECO:0000256" key="5">
    <source>
        <dbReference type="ARBA" id="ARBA00022723"/>
    </source>
</evidence>
<feature type="binding site" evidence="11">
    <location>
        <position position="129"/>
    </location>
    <ligand>
        <name>Fe cation</name>
        <dbReference type="ChEBI" id="CHEBI:24875"/>
        <label>1</label>
    </ligand>
</feature>
<dbReference type="PIRSF" id="PIRSF000346">
    <property type="entry name" value="Dlt9_acylACP_des"/>
    <property type="match status" value="1"/>
</dbReference>
<protein>
    <submittedName>
        <fullName evidence="12">Acyl-[acyl-carrier-protein] desaturase</fullName>
    </submittedName>
</protein>
<evidence type="ECO:0000256" key="9">
    <source>
        <dbReference type="ARBA" id="ARBA00023098"/>
    </source>
</evidence>
<evidence type="ECO:0000256" key="3">
    <source>
        <dbReference type="ARBA" id="ARBA00011738"/>
    </source>
</evidence>
<keyword evidence="7" id="KW-0560">Oxidoreductase</keyword>
<dbReference type="Pfam" id="PF03405">
    <property type="entry name" value="FA_desaturase_2"/>
    <property type="match status" value="1"/>
</dbReference>
<proteinExistence type="inferred from homology"/>
<dbReference type="GO" id="GO:0045300">
    <property type="term" value="F:stearoyl-[ACP] desaturase activity"/>
    <property type="evidence" value="ECO:0007669"/>
    <property type="project" value="InterPro"/>
</dbReference>
<dbReference type="Gene3D" id="1.10.620.20">
    <property type="entry name" value="Ribonucleotide Reductase, subunit A"/>
    <property type="match status" value="1"/>
</dbReference>
<feature type="binding site" evidence="11">
    <location>
        <position position="129"/>
    </location>
    <ligand>
        <name>Fe cation</name>
        <dbReference type="ChEBI" id="CHEBI:24875"/>
        <label>2</label>
    </ligand>
</feature>
<keyword evidence="9" id="KW-0443">Lipid metabolism</keyword>
<dbReference type="SUPFAM" id="SSF47240">
    <property type="entry name" value="Ferritin-like"/>
    <property type="match status" value="1"/>
</dbReference>
<feature type="binding site" evidence="11">
    <location>
        <position position="217"/>
    </location>
    <ligand>
        <name>Fe cation</name>
        <dbReference type="ChEBI" id="CHEBI:24875"/>
        <label>2</label>
    </ligand>
</feature>
<gene>
    <name evidence="12" type="ORF">DFR24_3578</name>
</gene>
<sequence>MDDSGPYQTPARMTRPALANVRFGTPQQVDVLTALEPAVRREMDAHVARRKLWFPNDLMPADADSGAERDEELARTREAARALPDVVRIALALNLLTEEGLPHFHRLIAVYFGPASPWSDWNHLWTAEEDRHGCVMRDYVRDARIFDMGAVEKMQFQYINAGFEPDWQQDPYRLLAYTSLQEKATQISHANTGRLAAGREPALQRMLAHVAGDESRHYQFYRAVFGEILRADPERALDSLLKVTLGFEMPGHKIPGFAEMSEVLGRGGVFGTRHYQGIVEELLEYWEIGSLTGLSAHAQHSQDRLMKVPSRLARMADYAEAKAQKKKFSFDVIYQRSVEL</sequence>
<keyword evidence="13" id="KW-1185">Reference proteome</keyword>
<keyword evidence="5 11" id="KW-0479">Metal-binding</keyword>
<evidence type="ECO:0000256" key="1">
    <source>
        <dbReference type="ARBA" id="ARBA00001954"/>
    </source>
</evidence>
<name>A0A4R7P042_9GAMM</name>
<evidence type="ECO:0000313" key="13">
    <source>
        <dbReference type="Proteomes" id="UP000295341"/>
    </source>
</evidence>
<comment type="caution">
    <text evidence="12">The sequence shown here is derived from an EMBL/GenBank/DDBJ whole genome shotgun (WGS) entry which is preliminary data.</text>
</comment>
<keyword evidence="8 11" id="KW-0408">Iron</keyword>
<dbReference type="InterPro" id="IPR009078">
    <property type="entry name" value="Ferritin-like_SF"/>
</dbReference>
<comment type="cofactor">
    <cofactor evidence="11">
        <name>Fe cation</name>
        <dbReference type="ChEBI" id="CHEBI:24875"/>
    </cofactor>
    <text evidence="11">Binds 2 iron ions per subunit.</text>
</comment>
<reference evidence="12 13" key="1">
    <citation type="submission" date="2019-03" db="EMBL/GenBank/DDBJ databases">
        <title>Genomic Encyclopedia of Type Strains, Phase IV (KMG-IV): sequencing the most valuable type-strain genomes for metagenomic binning, comparative biology and taxonomic classification.</title>
        <authorList>
            <person name="Goeker M."/>
        </authorList>
    </citation>
    <scope>NUCLEOTIDE SEQUENCE [LARGE SCALE GENOMIC DNA]</scope>
    <source>
        <strain evidence="12 13">DSM 26377</strain>
    </source>
</reference>
<feature type="binding site" evidence="11">
    <location>
        <position position="132"/>
    </location>
    <ligand>
        <name>Fe cation</name>
        <dbReference type="ChEBI" id="CHEBI:24875"/>
        <label>1</label>
    </ligand>
</feature>
<dbReference type="InterPro" id="IPR005067">
    <property type="entry name" value="Fatty_acid_desaturase-2"/>
</dbReference>
<evidence type="ECO:0000256" key="11">
    <source>
        <dbReference type="PIRSR" id="PIRSR000346-1"/>
    </source>
</evidence>
<dbReference type="InterPro" id="IPR012348">
    <property type="entry name" value="RNR-like"/>
</dbReference>
<dbReference type="PANTHER" id="PTHR31155:SF9">
    <property type="entry name" value="STEAROYL-[ACYL-CARRIER-PROTEIN] 9-DESATURASE 7, CHLOROPLASTIC"/>
    <property type="match status" value="1"/>
</dbReference>
<dbReference type="PANTHER" id="PTHR31155">
    <property type="entry name" value="ACYL- ACYL-CARRIER-PROTEIN DESATURASE-RELATED"/>
    <property type="match status" value="1"/>
</dbReference>
<dbReference type="GO" id="GO:0005829">
    <property type="term" value="C:cytosol"/>
    <property type="evidence" value="ECO:0007669"/>
    <property type="project" value="TreeGrafter"/>
</dbReference>